<evidence type="ECO:0000256" key="1">
    <source>
        <dbReference type="ARBA" id="ARBA00004123"/>
    </source>
</evidence>
<feature type="domain" description="HAT C-terminal dimerisation" evidence="7">
    <location>
        <begin position="241"/>
        <end position="322"/>
    </location>
</feature>
<evidence type="ECO:0000313" key="8">
    <source>
        <dbReference type="Proteomes" id="UP000504606"/>
    </source>
</evidence>
<dbReference type="InterPro" id="IPR008906">
    <property type="entry name" value="HATC_C_dom"/>
</dbReference>
<evidence type="ECO:0000256" key="5">
    <source>
        <dbReference type="ARBA" id="ARBA00023242"/>
    </source>
</evidence>
<accession>A0A9C6U3A5</accession>
<evidence type="ECO:0000256" key="6">
    <source>
        <dbReference type="SAM" id="MobiDB-lite"/>
    </source>
</evidence>
<comment type="subcellular location">
    <subcellularLocation>
        <location evidence="1">Nucleus</location>
    </subcellularLocation>
</comment>
<dbReference type="InterPro" id="IPR052035">
    <property type="entry name" value="ZnF_BED_domain_contain"/>
</dbReference>
<gene>
    <name evidence="9" type="primary">LOC127750094</name>
</gene>
<dbReference type="GO" id="GO:0005634">
    <property type="term" value="C:nucleus"/>
    <property type="evidence" value="ECO:0007669"/>
    <property type="project" value="UniProtKB-SubCell"/>
</dbReference>
<keyword evidence="5" id="KW-0539">Nucleus</keyword>
<dbReference type="KEGG" id="foc:127750094"/>
<evidence type="ECO:0000256" key="2">
    <source>
        <dbReference type="ARBA" id="ARBA00022723"/>
    </source>
</evidence>
<evidence type="ECO:0000259" key="7">
    <source>
        <dbReference type="Pfam" id="PF05699"/>
    </source>
</evidence>
<dbReference type="Proteomes" id="UP000504606">
    <property type="component" value="Unplaced"/>
</dbReference>
<proteinExistence type="predicted"/>
<dbReference type="SUPFAM" id="SSF53098">
    <property type="entry name" value="Ribonuclease H-like"/>
    <property type="match status" value="1"/>
</dbReference>
<dbReference type="Pfam" id="PF05699">
    <property type="entry name" value="Dimer_Tnp_hAT"/>
    <property type="match status" value="1"/>
</dbReference>
<dbReference type="GO" id="GO:0008270">
    <property type="term" value="F:zinc ion binding"/>
    <property type="evidence" value="ECO:0007669"/>
    <property type="project" value="UniProtKB-KW"/>
</dbReference>
<evidence type="ECO:0000256" key="4">
    <source>
        <dbReference type="ARBA" id="ARBA00022833"/>
    </source>
</evidence>
<keyword evidence="3" id="KW-0863">Zinc-finger</keyword>
<dbReference type="AlphaFoldDB" id="A0A9C6U3A5"/>
<reference evidence="9" key="1">
    <citation type="submission" date="2025-08" db="UniProtKB">
        <authorList>
            <consortium name="RefSeq"/>
        </authorList>
    </citation>
    <scope>IDENTIFICATION</scope>
    <source>
        <tissue evidence="9">Whole organism</tissue>
    </source>
</reference>
<protein>
    <submittedName>
        <fullName evidence="9">Uncharacterized protein LOC127750094</fullName>
    </submittedName>
</protein>
<keyword evidence="8" id="KW-1185">Reference proteome</keyword>
<name>A0A9C6U3A5_FRAOC</name>
<dbReference type="GeneID" id="127750094"/>
<dbReference type="InterPro" id="IPR012337">
    <property type="entry name" value="RNaseH-like_sf"/>
</dbReference>
<evidence type="ECO:0000256" key="3">
    <source>
        <dbReference type="ARBA" id="ARBA00022771"/>
    </source>
</evidence>
<dbReference type="GO" id="GO:0046983">
    <property type="term" value="F:protein dimerization activity"/>
    <property type="evidence" value="ECO:0007669"/>
    <property type="project" value="InterPro"/>
</dbReference>
<dbReference type="OrthoDB" id="1607513at2759"/>
<dbReference type="RefSeq" id="XP_052126611.1">
    <property type="nucleotide sequence ID" value="XM_052270651.1"/>
</dbReference>
<evidence type="ECO:0000313" key="9">
    <source>
        <dbReference type="RefSeq" id="XP_052126611.1"/>
    </source>
</evidence>
<keyword evidence="2" id="KW-0479">Metal-binding</keyword>
<organism evidence="8 9">
    <name type="scientific">Frankliniella occidentalis</name>
    <name type="common">Western flower thrips</name>
    <name type="synonym">Euthrips occidentalis</name>
    <dbReference type="NCBI Taxonomy" id="133901"/>
    <lineage>
        <taxon>Eukaryota</taxon>
        <taxon>Metazoa</taxon>
        <taxon>Ecdysozoa</taxon>
        <taxon>Arthropoda</taxon>
        <taxon>Hexapoda</taxon>
        <taxon>Insecta</taxon>
        <taxon>Pterygota</taxon>
        <taxon>Neoptera</taxon>
        <taxon>Paraneoptera</taxon>
        <taxon>Thysanoptera</taxon>
        <taxon>Terebrantia</taxon>
        <taxon>Thripoidea</taxon>
        <taxon>Thripidae</taxon>
        <taxon>Frankliniella</taxon>
    </lineage>
</organism>
<dbReference type="PANTHER" id="PTHR46481">
    <property type="entry name" value="ZINC FINGER BED DOMAIN-CONTAINING PROTEIN 4"/>
    <property type="match status" value="1"/>
</dbReference>
<feature type="region of interest" description="Disordered" evidence="6">
    <location>
        <begin position="201"/>
        <end position="227"/>
    </location>
</feature>
<dbReference type="PANTHER" id="PTHR46481:SF10">
    <property type="entry name" value="ZINC FINGER BED DOMAIN-CONTAINING PROTEIN 39"/>
    <property type="match status" value="1"/>
</dbReference>
<keyword evidence="4" id="KW-0862">Zinc</keyword>
<sequence>MVCDLKNLARDECKILDAIVQIDNCKIIVGYFNRSGLKSDLKKTTKQEVPTRWNSQLEMLESMQFSWDKIKDIVNEPGCPHLATFNAIDKNTVDDSIDFLEPFEVHTKELEGHLHPTIQKCCPAKHALLAHCRPCATDSELVSAIKEKARYLIQEKIVIAEEHKLALFLWPSMNELNAIPTECERKEVHAAMRRKALGVDAADIDNPDPGVQEGGPTPAKRRRADPYASLKTKKNVVSKDEIDKYLEMTADDIGDDEDLLEWWRTKGTVPFPKMSKVAMDLLAIPGSSAPCETIWSDAGRIDTDERSSMKMETLENNLVLRHYLRAKRSA</sequence>